<evidence type="ECO:0000313" key="12">
    <source>
        <dbReference type="Proteomes" id="UP000186594"/>
    </source>
</evidence>
<keyword evidence="6 8" id="KW-0067">ATP-binding</keyword>
<proteinExistence type="inferred from homology"/>
<dbReference type="FunFam" id="3.30.420.40:FF:000034">
    <property type="entry name" value="Phosphotransferase"/>
    <property type="match status" value="1"/>
</dbReference>
<evidence type="ECO:0000256" key="2">
    <source>
        <dbReference type="ARBA" id="ARBA00009225"/>
    </source>
</evidence>
<dbReference type="PANTHER" id="PTHR19443:SF30">
    <property type="entry name" value="GLUCOKINASE-1-RELATED"/>
    <property type="match status" value="1"/>
</dbReference>
<dbReference type="OrthoDB" id="419537at2759"/>
<evidence type="ECO:0000313" key="11">
    <source>
        <dbReference type="EMBL" id="OLL24806.1"/>
    </source>
</evidence>
<dbReference type="Gene3D" id="3.30.420.40">
    <property type="match status" value="1"/>
</dbReference>
<dbReference type="GO" id="GO:0019158">
    <property type="term" value="F:mannokinase activity"/>
    <property type="evidence" value="ECO:0007669"/>
    <property type="project" value="EnsemblFungi"/>
</dbReference>
<dbReference type="PROSITE" id="PS00378">
    <property type="entry name" value="HEXOKINASE_1"/>
    <property type="match status" value="1"/>
</dbReference>
<dbReference type="EMBL" id="LXFE01000613">
    <property type="protein sequence ID" value="OLL24806.1"/>
    <property type="molecule type" value="Genomic_DNA"/>
</dbReference>
<keyword evidence="7 8" id="KW-0324">Glycolysis</keyword>
<feature type="domain" description="Hexokinase N-terminal" evidence="9">
    <location>
        <begin position="85"/>
        <end position="277"/>
    </location>
</feature>
<evidence type="ECO:0000259" key="10">
    <source>
        <dbReference type="Pfam" id="PF03727"/>
    </source>
</evidence>
<dbReference type="Gene3D" id="3.40.367.20">
    <property type="match status" value="1"/>
</dbReference>
<accession>A0A1U7LQ59</accession>
<dbReference type="GO" id="GO:0005536">
    <property type="term" value="F:D-glucose binding"/>
    <property type="evidence" value="ECO:0007669"/>
    <property type="project" value="InterPro"/>
</dbReference>
<feature type="non-terminal residue" evidence="11">
    <location>
        <position position="1"/>
    </location>
</feature>
<dbReference type="InterPro" id="IPR022672">
    <property type="entry name" value="Hexokinase_N"/>
</dbReference>
<comment type="caution">
    <text evidence="11">The sequence shown here is derived from an EMBL/GenBank/DDBJ whole genome shotgun (WGS) entry which is preliminary data.</text>
</comment>
<name>A0A1U7LQ59_NEOID</name>
<evidence type="ECO:0000259" key="9">
    <source>
        <dbReference type="Pfam" id="PF00349"/>
    </source>
</evidence>
<dbReference type="GO" id="GO:0008865">
    <property type="term" value="F:fructokinase activity"/>
    <property type="evidence" value="ECO:0007669"/>
    <property type="project" value="EnsemblFungi"/>
</dbReference>
<dbReference type="GO" id="GO:0004340">
    <property type="term" value="F:glucokinase activity"/>
    <property type="evidence" value="ECO:0007669"/>
    <property type="project" value="EnsemblFungi"/>
</dbReference>
<dbReference type="STRING" id="1198029.A0A1U7LQ59"/>
<organism evidence="11 12">
    <name type="scientific">Neolecta irregularis (strain DAH-3)</name>
    <dbReference type="NCBI Taxonomy" id="1198029"/>
    <lineage>
        <taxon>Eukaryota</taxon>
        <taxon>Fungi</taxon>
        <taxon>Dikarya</taxon>
        <taxon>Ascomycota</taxon>
        <taxon>Taphrinomycotina</taxon>
        <taxon>Neolectales</taxon>
        <taxon>Neolectaceae</taxon>
        <taxon>Neolecta</taxon>
    </lineage>
</organism>
<dbReference type="GO" id="GO:0005524">
    <property type="term" value="F:ATP binding"/>
    <property type="evidence" value="ECO:0007669"/>
    <property type="project" value="UniProtKB-UniRule"/>
</dbReference>
<dbReference type="UniPathway" id="UPA00109">
    <property type="reaction ID" value="UER00180"/>
</dbReference>
<dbReference type="InterPro" id="IPR001312">
    <property type="entry name" value="Hexokinase"/>
</dbReference>
<dbReference type="Pfam" id="PF03727">
    <property type="entry name" value="Hexokinase_2"/>
    <property type="match status" value="1"/>
</dbReference>
<comment type="similarity">
    <text evidence="2 8">Belongs to the hexokinase family.</text>
</comment>
<dbReference type="PRINTS" id="PR00475">
    <property type="entry name" value="HEXOKINASE"/>
</dbReference>
<dbReference type="AlphaFoldDB" id="A0A1U7LQ59"/>
<dbReference type="InterPro" id="IPR019807">
    <property type="entry name" value="Hexokinase_BS"/>
</dbReference>
<dbReference type="Proteomes" id="UP000186594">
    <property type="component" value="Unassembled WGS sequence"/>
</dbReference>
<feature type="domain" description="Hexokinase C-terminal" evidence="10">
    <location>
        <begin position="285"/>
        <end position="522"/>
    </location>
</feature>
<evidence type="ECO:0000256" key="1">
    <source>
        <dbReference type="ARBA" id="ARBA00004888"/>
    </source>
</evidence>
<evidence type="ECO:0000256" key="6">
    <source>
        <dbReference type="ARBA" id="ARBA00022840"/>
    </source>
</evidence>
<dbReference type="GO" id="GO:0061621">
    <property type="term" value="P:canonical glycolysis"/>
    <property type="evidence" value="ECO:0007669"/>
    <property type="project" value="EnsemblFungi"/>
</dbReference>
<evidence type="ECO:0000256" key="8">
    <source>
        <dbReference type="RuleBase" id="RU362007"/>
    </source>
</evidence>
<protein>
    <recommendedName>
        <fullName evidence="8">Phosphotransferase</fullName>
        <ecNumber evidence="8">2.7.1.-</ecNumber>
    </recommendedName>
</protein>
<evidence type="ECO:0000256" key="4">
    <source>
        <dbReference type="ARBA" id="ARBA00022741"/>
    </source>
</evidence>
<gene>
    <name evidence="11" type="ORF">NEOLI_004808</name>
</gene>
<dbReference type="EC" id="2.7.1.-" evidence="8"/>
<evidence type="ECO:0000256" key="3">
    <source>
        <dbReference type="ARBA" id="ARBA00022679"/>
    </source>
</evidence>
<keyword evidence="5 8" id="KW-0418">Kinase</keyword>
<dbReference type="GO" id="GO:0005829">
    <property type="term" value="C:cytosol"/>
    <property type="evidence" value="ECO:0007669"/>
    <property type="project" value="TreeGrafter"/>
</dbReference>
<dbReference type="GO" id="GO:0001678">
    <property type="term" value="P:intracellular glucose homeostasis"/>
    <property type="evidence" value="ECO:0007669"/>
    <property type="project" value="InterPro"/>
</dbReference>
<keyword evidence="12" id="KW-1185">Reference proteome</keyword>
<sequence>CKNQSETTPTLRPNHPKYSSPHTTFLVVSSSLDQMSWVSQFFDNYGTHLLAVLPFVAAIAYQNRHQLNATIQHNKSDFPEEADLIIGKFDFDTEHLKRAVAEFRRLMNLGLNTKGQLMGMLPTFVTEIPDGTETGTFLALDLGGTNLRVCSVRLKGRGKFDIHQHKTAVPQELQKASSASDLFGFIAEQVGIFIKEYHEGAKTGKSFNMGFTFSFPVEQTAIDRGTLIRWTKGFEVKEAIGKDIVILLQTELDNRNIPVKIVALVNDTVGTLMARSYVAPGDHHRLGCIFGTGTNGAYIEKTNKIRKCAGQFDSDNMIVNMEWGSFDCPLIVLPNTIFDKEVDKNTPNPGKHLFEKRVSGMFLGELFRRALLHLTCYGLFKYQASSTLQKPWGVDTSVLTMISSDPSVSFKLVHEIVLEKLGIHGASDLDLRIVYNVSRAIGRRSARLASIAIAGTFLHCGLSETSGDLDVGIDGSLAEFYPKFEEMTREALREIIGPENEPRIKMGIAKDGSGVGSALCAAAAVKAARHHRTAAPVISE</sequence>
<keyword evidence="3 8" id="KW-0808">Transferase</keyword>
<dbReference type="PROSITE" id="PS51748">
    <property type="entry name" value="HEXOKINASE_2"/>
    <property type="match status" value="1"/>
</dbReference>
<dbReference type="InterPro" id="IPR043129">
    <property type="entry name" value="ATPase_NBD"/>
</dbReference>
<reference evidence="11 12" key="1">
    <citation type="submission" date="2016-04" db="EMBL/GenBank/DDBJ databases">
        <title>Evolutionary innovation and constraint leading to complex multicellularity in the Ascomycota.</title>
        <authorList>
            <person name="Cisse O."/>
            <person name="Nguyen A."/>
            <person name="Hewitt D.A."/>
            <person name="Jedd G."/>
            <person name="Stajich J.E."/>
        </authorList>
    </citation>
    <scope>NUCLEOTIDE SEQUENCE [LARGE SCALE GENOMIC DNA]</scope>
    <source>
        <strain evidence="11 12">DAH-3</strain>
    </source>
</reference>
<dbReference type="SUPFAM" id="SSF53067">
    <property type="entry name" value="Actin-like ATPase domain"/>
    <property type="match status" value="2"/>
</dbReference>
<dbReference type="GO" id="GO:0005739">
    <property type="term" value="C:mitochondrion"/>
    <property type="evidence" value="ECO:0007669"/>
    <property type="project" value="TreeGrafter"/>
</dbReference>
<dbReference type="OMA" id="YPNFEGY"/>
<keyword evidence="4 8" id="KW-0547">Nucleotide-binding</keyword>
<evidence type="ECO:0000256" key="7">
    <source>
        <dbReference type="ARBA" id="ARBA00023152"/>
    </source>
</evidence>
<dbReference type="PANTHER" id="PTHR19443">
    <property type="entry name" value="HEXOKINASE"/>
    <property type="match status" value="1"/>
</dbReference>
<dbReference type="Pfam" id="PF00349">
    <property type="entry name" value="Hexokinase_1"/>
    <property type="match status" value="1"/>
</dbReference>
<evidence type="ECO:0000256" key="5">
    <source>
        <dbReference type="ARBA" id="ARBA00022777"/>
    </source>
</evidence>
<comment type="pathway">
    <text evidence="1">Carbohydrate degradation; glycolysis; D-glyceraldehyde 3-phosphate and glycerone phosphate from D-glucose: step 1/4.</text>
</comment>
<dbReference type="InterPro" id="IPR022673">
    <property type="entry name" value="Hexokinase_C"/>
</dbReference>